<name>A0A418YR92_9SPHN</name>
<keyword evidence="4" id="KW-1185">Reference proteome</keyword>
<dbReference type="PANTHER" id="PTHR33713:SF11">
    <property type="entry name" value="PREVENT-HOST-DEATH FAMILY PROTEIN"/>
    <property type="match status" value="1"/>
</dbReference>
<dbReference type="InterPro" id="IPR006442">
    <property type="entry name" value="Antitoxin_Phd/YefM"/>
</dbReference>
<dbReference type="PANTHER" id="PTHR33713">
    <property type="entry name" value="ANTITOXIN YAFN-RELATED"/>
    <property type="match status" value="1"/>
</dbReference>
<dbReference type="AlphaFoldDB" id="A0A418YR92"/>
<dbReference type="Gene3D" id="3.40.1620.10">
    <property type="entry name" value="YefM-like domain"/>
    <property type="match status" value="1"/>
</dbReference>
<comment type="similarity">
    <text evidence="1 2">Belongs to the phD/YefM antitoxin family.</text>
</comment>
<organism evidence="3 4">
    <name type="scientific">Sphingobium terrigena</name>
    <dbReference type="NCBI Taxonomy" id="2304063"/>
    <lineage>
        <taxon>Bacteria</taxon>
        <taxon>Pseudomonadati</taxon>
        <taxon>Pseudomonadota</taxon>
        <taxon>Alphaproteobacteria</taxon>
        <taxon>Sphingomonadales</taxon>
        <taxon>Sphingomonadaceae</taxon>
        <taxon>Sphingobium</taxon>
    </lineage>
</organism>
<sequence>MRYSTRIKPISYFKANAAEILADLSEGAEPMILTQNGEAKAIVQDIRDYEKTQETLAMLKILALGMEDLRAGRVKPLEEVVARLKDRGQDENG</sequence>
<evidence type="ECO:0000256" key="1">
    <source>
        <dbReference type="ARBA" id="ARBA00009981"/>
    </source>
</evidence>
<accession>A0A418YR92</accession>
<dbReference type="InterPro" id="IPR051405">
    <property type="entry name" value="phD/YefM_antitoxin"/>
</dbReference>
<dbReference type="InterPro" id="IPR036165">
    <property type="entry name" value="YefM-like_sf"/>
</dbReference>
<dbReference type="NCBIfam" id="TIGR01552">
    <property type="entry name" value="phd_fam"/>
    <property type="match status" value="1"/>
</dbReference>
<evidence type="ECO:0000313" key="3">
    <source>
        <dbReference type="EMBL" id="RJG54152.1"/>
    </source>
</evidence>
<evidence type="ECO:0000256" key="2">
    <source>
        <dbReference type="RuleBase" id="RU362080"/>
    </source>
</evidence>
<dbReference type="SUPFAM" id="SSF143120">
    <property type="entry name" value="YefM-like"/>
    <property type="match status" value="1"/>
</dbReference>
<proteinExistence type="inferred from homology"/>
<dbReference type="RefSeq" id="WP_119747254.1">
    <property type="nucleotide sequence ID" value="NZ_QVRA01000011.1"/>
</dbReference>
<comment type="caution">
    <text evidence="3">The sequence shown here is derived from an EMBL/GenBank/DDBJ whole genome shotgun (WGS) entry which is preliminary data.</text>
</comment>
<dbReference type="Pfam" id="PF02604">
    <property type="entry name" value="PhdYeFM_antitox"/>
    <property type="match status" value="1"/>
</dbReference>
<dbReference type="EMBL" id="QVRA01000011">
    <property type="protein sequence ID" value="RJG54152.1"/>
    <property type="molecule type" value="Genomic_DNA"/>
</dbReference>
<comment type="function">
    <text evidence="2">Antitoxin component of a type II toxin-antitoxin (TA) system.</text>
</comment>
<dbReference type="OrthoDB" id="7069202at2"/>
<gene>
    <name evidence="3" type="ORF">D0Z70_13480</name>
</gene>
<protein>
    <recommendedName>
        <fullName evidence="2">Antitoxin</fullName>
    </recommendedName>
</protein>
<evidence type="ECO:0000313" key="4">
    <source>
        <dbReference type="Proteomes" id="UP000283469"/>
    </source>
</evidence>
<reference evidence="3 4" key="1">
    <citation type="submission" date="2018-08" db="EMBL/GenBank/DDBJ databases">
        <title>Sphingobium sp. EO9.</title>
        <authorList>
            <person name="Park Y."/>
            <person name="Kim K.H."/>
            <person name="Jeon C.O."/>
        </authorList>
    </citation>
    <scope>NUCLEOTIDE SEQUENCE [LARGE SCALE GENOMIC DNA]</scope>
    <source>
        <strain evidence="3 4">EO9</strain>
    </source>
</reference>
<dbReference type="Proteomes" id="UP000283469">
    <property type="component" value="Unassembled WGS sequence"/>
</dbReference>